<organism evidence="1 2">
    <name type="scientific">Lupinus albus</name>
    <name type="common">White lupine</name>
    <name type="synonym">Lupinus termis</name>
    <dbReference type="NCBI Taxonomy" id="3870"/>
    <lineage>
        <taxon>Eukaryota</taxon>
        <taxon>Viridiplantae</taxon>
        <taxon>Streptophyta</taxon>
        <taxon>Embryophyta</taxon>
        <taxon>Tracheophyta</taxon>
        <taxon>Spermatophyta</taxon>
        <taxon>Magnoliopsida</taxon>
        <taxon>eudicotyledons</taxon>
        <taxon>Gunneridae</taxon>
        <taxon>Pentapetalae</taxon>
        <taxon>rosids</taxon>
        <taxon>fabids</taxon>
        <taxon>Fabales</taxon>
        <taxon>Fabaceae</taxon>
        <taxon>Papilionoideae</taxon>
        <taxon>50 kb inversion clade</taxon>
        <taxon>genistoids sensu lato</taxon>
        <taxon>core genistoids</taxon>
        <taxon>Genisteae</taxon>
        <taxon>Lupinus</taxon>
    </lineage>
</organism>
<dbReference type="CDD" id="cd00303">
    <property type="entry name" value="retropepsin_like"/>
    <property type="match status" value="1"/>
</dbReference>
<dbReference type="InterPro" id="IPR021109">
    <property type="entry name" value="Peptidase_aspartic_dom_sf"/>
</dbReference>
<dbReference type="Pfam" id="PF08284">
    <property type="entry name" value="RVP_2"/>
    <property type="match status" value="1"/>
</dbReference>
<protein>
    <submittedName>
        <fullName evidence="1">Putative aspartic peptidase domain-containing protein</fullName>
    </submittedName>
</protein>
<dbReference type="OrthoDB" id="1746660at2759"/>
<dbReference type="EMBL" id="WOCE01000025">
    <property type="protein sequence ID" value="KAE9584533.1"/>
    <property type="molecule type" value="Genomic_DNA"/>
</dbReference>
<comment type="caution">
    <text evidence="1">The sequence shown here is derived from an EMBL/GenBank/DDBJ whole genome shotgun (WGS) entry which is preliminary data.</text>
</comment>
<dbReference type="Proteomes" id="UP000447434">
    <property type="component" value="Chromosome 25"/>
</dbReference>
<proteinExistence type="predicted"/>
<evidence type="ECO:0000313" key="2">
    <source>
        <dbReference type="Proteomes" id="UP000447434"/>
    </source>
</evidence>
<name>A0A6A4MT62_LUPAL</name>
<accession>A0A6A4MT62</accession>
<sequence>MVDFGASHNFLASGIVEEMKIPVEGTHGYFVEVSNGQCLGSQGVCRNVELQLPTLKVIQDFYLFDLVGVDVILGFE</sequence>
<reference evidence="2" key="1">
    <citation type="journal article" date="2020" name="Nat. Commun.">
        <title>Genome sequence of the cluster root forming white lupin.</title>
        <authorList>
            <person name="Hufnagel B."/>
            <person name="Marques A."/>
            <person name="Soriano A."/>
            <person name="Marques L."/>
            <person name="Divol F."/>
            <person name="Doumas P."/>
            <person name="Sallet E."/>
            <person name="Mancinotti D."/>
            <person name="Carrere S."/>
            <person name="Marande W."/>
            <person name="Arribat S."/>
            <person name="Keller J."/>
            <person name="Huneau C."/>
            <person name="Blein T."/>
            <person name="Aime D."/>
            <person name="Laguerre M."/>
            <person name="Taylor J."/>
            <person name="Schubert V."/>
            <person name="Nelson M."/>
            <person name="Geu-Flores F."/>
            <person name="Crespi M."/>
            <person name="Gallardo-Guerrero K."/>
            <person name="Delaux P.-M."/>
            <person name="Salse J."/>
            <person name="Berges H."/>
            <person name="Guyot R."/>
            <person name="Gouzy J."/>
            <person name="Peret B."/>
        </authorList>
    </citation>
    <scope>NUCLEOTIDE SEQUENCE [LARGE SCALE GENOMIC DNA]</scope>
    <source>
        <strain evidence="2">cv. Amiga</strain>
    </source>
</reference>
<gene>
    <name evidence="1" type="ORF">Lalb_Chr25g0279111</name>
</gene>
<keyword evidence="2" id="KW-1185">Reference proteome</keyword>
<evidence type="ECO:0000313" key="1">
    <source>
        <dbReference type="EMBL" id="KAE9584533.1"/>
    </source>
</evidence>
<dbReference type="Gene3D" id="2.40.70.10">
    <property type="entry name" value="Acid Proteases"/>
    <property type="match status" value="1"/>
</dbReference>
<dbReference type="AlphaFoldDB" id="A0A6A4MT62"/>